<sequence length="125" mass="14071">MSKIKNPVVLVNIHDNPDSLTVAVTDGSNDWADMRKAVVADLNEALSDEDMDKLPLHVLFYAAEALKKEQNENQALKEAIANIREYVAAILFHIDEDYHGQHIRHFVEQALNWCSKGEVESDGNN</sequence>
<dbReference type="AlphaFoldDB" id="A0A068R334"/>
<dbReference type="OrthoDB" id="6447580at2"/>
<keyword evidence="2" id="KW-1185">Reference proteome</keyword>
<proteinExistence type="predicted"/>
<accession>A0A068R334</accession>
<dbReference type="RefSeq" id="WP_045957918.1">
    <property type="nucleotide sequence ID" value="NZ_FO704551.1"/>
</dbReference>
<evidence type="ECO:0000313" key="1">
    <source>
        <dbReference type="EMBL" id="CDG20545.1"/>
    </source>
</evidence>
<protein>
    <submittedName>
        <fullName evidence="1">Uncharacterized protein</fullName>
    </submittedName>
</protein>
<dbReference type="KEGG" id="xpo:XPG1_0890"/>
<dbReference type="HOGENOM" id="CLU_1991799_0_0_6"/>
<name>A0A068R334_9GAMM</name>
<reference evidence="1 2" key="1">
    <citation type="submission" date="2013-07" db="EMBL/GenBank/DDBJ databases">
        <authorList>
            <person name="Genoscope - CEA"/>
        </authorList>
    </citation>
    <scope>NUCLEOTIDE SEQUENCE [LARGE SCALE GENOMIC DNA]</scope>
    <source>
        <strain evidence="1 2">G6</strain>
    </source>
</reference>
<dbReference type="EMBL" id="FO704551">
    <property type="protein sequence ID" value="CDG20545.1"/>
    <property type="molecule type" value="Genomic_DNA"/>
</dbReference>
<gene>
    <name evidence="1" type="ORF">XPG1_0890</name>
</gene>
<dbReference type="STRING" id="1354304.XPG1_0890"/>
<evidence type="ECO:0000313" key="2">
    <source>
        <dbReference type="Proteomes" id="UP000032735"/>
    </source>
</evidence>
<organism evidence="1 2">
    <name type="scientific">Xenorhabdus poinarii G6</name>
    <dbReference type="NCBI Taxonomy" id="1354304"/>
    <lineage>
        <taxon>Bacteria</taxon>
        <taxon>Pseudomonadati</taxon>
        <taxon>Pseudomonadota</taxon>
        <taxon>Gammaproteobacteria</taxon>
        <taxon>Enterobacterales</taxon>
        <taxon>Morganellaceae</taxon>
        <taxon>Xenorhabdus</taxon>
    </lineage>
</organism>
<dbReference type="Proteomes" id="UP000032735">
    <property type="component" value="Chromosome"/>
</dbReference>